<dbReference type="PRINTS" id="PR00390">
    <property type="entry name" value="PHPHLIPASEC"/>
</dbReference>
<comment type="subcellular location">
    <subcellularLocation>
        <location evidence="1">Cell membrane</location>
        <topology evidence="1">Peripheral membrane protein</topology>
    </subcellularLocation>
</comment>
<dbReference type="SUPFAM" id="SSF51695">
    <property type="entry name" value="PLC-like phosphodiesterases"/>
    <property type="match status" value="1"/>
</dbReference>
<evidence type="ECO:0000256" key="1">
    <source>
        <dbReference type="ARBA" id="ARBA00004202"/>
    </source>
</evidence>
<feature type="domain" description="Phosphoinositide-specific phospholipase C EF-hand-like" evidence="4">
    <location>
        <begin position="25"/>
        <end position="94"/>
    </location>
</feature>
<dbReference type="PANTHER" id="PTHR10336:SF105">
    <property type="entry name" value="PHOSPHOINOSITIDE PHOSPHOLIPASE C 1"/>
    <property type="match status" value="1"/>
</dbReference>
<dbReference type="GO" id="GO:0005886">
    <property type="term" value="C:plasma membrane"/>
    <property type="evidence" value="ECO:0007669"/>
    <property type="project" value="UniProtKB-SubCell"/>
</dbReference>
<evidence type="ECO:0000256" key="2">
    <source>
        <dbReference type="RuleBase" id="RU361133"/>
    </source>
</evidence>
<accession>A0AAP0LLL3</accession>
<dbReference type="EMBL" id="JBCGBO010000025">
    <property type="protein sequence ID" value="KAK9177331.1"/>
    <property type="molecule type" value="Genomic_DNA"/>
</dbReference>
<comment type="catalytic activity">
    <reaction evidence="2">
        <text>a 1,2-diacyl-sn-glycero-3-phospho-(1D-myo-inositol-4,5-bisphosphate) + H2O = 1D-myo-inositol 1,4,5-trisphosphate + a 1,2-diacyl-sn-glycerol + H(+)</text>
        <dbReference type="Rhea" id="RHEA:33179"/>
        <dbReference type="ChEBI" id="CHEBI:15377"/>
        <dbReference type="ChEBI" id="CHEBI:15378"/>
        <dbReference type="ChEBI" id="CHEBI:17815"/>
        <dbReference type="ChEBI" id="CHEBI:58456"/>
        <dbReference type="ChEBI" id="CHEBI:203600"/>
        <dbReference type="EC" id="3.1.4.11"/>
    </reaction>
</comment>
<sequence length="149" mass="17540">MSEQAFKVCFFFKRIFKLRVAEPPAEIKQLFDQFSENGTMSVDNLLKFMIYYQKEETAKKEDAQEIFNSLKHLNIFQRRGLHFDAFFRYLYSDHNRPLPNKAVHHNMHSPLAHYFLYTGHNSYLTGNQLSSDSSSKPIIEALRRGVKSN</sequence>
<keyword evidence="2" id="KW-0442">Lipid degradation</keyword>
<dbReference type="GO" id="GO:0016042">
    <property type="term" value="P:lipid catabolic process"/>
    <property type="evidence" value="ECO:0007669"/>
    <property type="project" value="UniProtKB-KW"/>
</dbReference>
<dbReference type="Gene3D" id="1.10.238.10">
    <property type="entry name" value="EF-hand"/>
    <property type="match status" value="1"/>
</dbReference>
<dbReference type="PROSITE" id="PS50007">
    <property type="entry name" value="PIPLC_X_DOMAIN"/>
    <property type="match status" value="1"/>
</dbReference>
<evidence type="ECO:0000313" key="6">
    <source>
        <dbReference type="Proteomes" id="UP001428341"/>
    </source>
</evidence>
<dbReference type="InterPro" id="IPR001192">
    <property type="entry name" value="PI-PLC_fam"/>
</dbReference>
<dbReference type="InterPro" id="IPR017946">
    <property type="entry name" value="PLC-like_Pdiesterase_TIM-brl"/>
</dbReference>
<keyword evidence="2" id="KW-0443">Lipid metabolism</keyword>
<dbReference type="InterPro" id="IPR000909">
    <property type="entry name" value="PLipase_C_PInositol-sp_X_dom"/>
</dbReference>
<dbReference type="AlphaFoldDB" id="A0AAP0LLL3"/>
<dbReference type="Proteomes" id="UP001428341">
    <property type="component" value="Unassembled WGS sequence"/>
</dbReference>
<dbReference type="PANTHER" id="PTHR10336">
    <property type="entry name" value="PHOSPHOINOSITIDE-SPECIFIC PHOSPHOLIPASE C FAMILY PROTEIN"/>
    <property type="match status" value="1"/>
</dbReference>
<dbReference type="InterPro" id="IPR011992">
    <property type="entry name" value="EF-hand-dom_pair"/>
</dbReference>
<name>A0AAP0LLL3_9ROSI</name>
<evidence type="ECO:0000259" key="4">
    <source>
        <dbReference type="Pfam" id="PF09279"/>
    </source>
</evidence>
<dbReference type="Pfam" id="PF09279">
    <property type="entry name" value="EF-hand_like"/>
    <property type="match status" value="1"/>
</dbReference>
<dbReference type="SUPFAM" id="SSF47473">
    <property type="entry name" value="EF-hand"/>
    <property type="match status" value="1"/>
</dbReference>
<organism evidence="5 6">
    <name type="scientific">Citrus x changshan-huyou</name>
    <dbReference type="NCBI Taxonomy" id="2935761"/>
    <lineage>
        <taxon>Eukaryota</taxon>
        <taxon>Viridiplantae</taxon>
        <taxon>Streptophyta</taxon>
        <taxon>Embryophyta</taxon>
        <taxon>Tracheophyta</taxon>
        <taxon>Spermatophyta</taxon>
        <taxon>Magnoliopsida</taxon>
        <taxon>eudicotyledons</taxon>
        <taxon>Gunneridae</taxon>
        <taxon>Pentapetalae</taxon>
        <taxon>rosids</taxon>
        <taxon>malvids</taxon>
        <taxon>Sapindales</taxon>
        <taxon>Rutaceae</taxon>
        <taxon>Aurantioideae</taxon>
        <taxon>Citrus</taxon>
    </lineage>
</organism>
<keyword evidence="6" id="KW-1185">Reference proteome</keyword>
<dbReference type="InterPro" id="IPR015359">
    <property type="entry name" value="PLC_EF-hand-like"/>
</dbReference>
<dbReference type="Pfam" id="PF00388">
    <property type="entry name" value="PI-PLC-X"/>
    <property type="match status" value="1"/>
</dbReference>
<dbReference type="GO" id="GO:0048015">
    <property type="term" value="P:phosphatidylinositol-mediated signaling"/>
    <property type="evidence" value="ECO:0007669"/>
    <property type="project" value="TreeGrafter"/>
</dbReference>
<comment type="caution">
    <text evidence="5">The sequence shown here is derived from an EMBL/GenBank/DDBJ whole genome shotgun (WGS) entry which is preliminary data.</text>
</comment>
<dbReference type="GO" id="GO:0004435">
    <property type="term" value="F:phosphatidylinositol-4,5-bisphosphate phospholipase C activity"/>
    <property type="evidence" value="ECO:0007669"/>
    <property type="project" value="UniProtKB-EC"/>
</dbReference>
<evidence type="ECO:0000259" key="3">
    <source>
        <dbReference type="Pfam" id="PF00388"/>
    </source>
</evidence>
<dbReference type="GO" id="GO:0051209">
    <property type="term" value="P:release of sequestered calcium ion into cytosol"/>
    <property type="evidence" value="ECO:0007669"/>
    <property type="project" value="TreeGrafter"/>
</dbReference>
<reference evidence="5 6" key="1">
    <citation type="submission" date="2024-05" db="EMBL/GenBank/DDBJ databases">
        <title>Haplotype-resolved chromosome-level genome assembly of Huyou (Citrus changshanensis).</title>
        <authorList>
            <person name="Miao C."/>
            <person name="Chen W."/>
            <person name="Wu Y."/>
            <person name="Wang L."/>
            <person name="Zhao S."/>
            <person name="Grierson D."/>
            <person name="Xu C."/>
            <person name="Chen K."/>
        </authorList>
    </citation>
    <scope>NUCLEOTIDE SEQUENCE [LARGE SCALE GENOMIC DNA]</scope>
    <source>
        <strain evidence="5">01-14</strain>
        <tissue evidence="5">Leaf</tissue>
    </source>
</reference>
<evidence type="ECO:0000313" key="5">
    <source>
        <dbReference type="EMBL" id="KAK9177331.1"/>
    </source>
</evidence>
<gene>
    <name evidence="5" type="ORF">WN944_029352</name>
</gene>
<dbReference type="EC" id="3.1.4.11" evidence="2"/>
<keyword evidence="2" id="KW-0378">Hydrolase</keyword>
<feature type="domain" description="Phosphatidylinositol-specific phospholipase C X" evidence="3">
    <location>
        <begin position="107"/>
        <end position="147"/>
    </location>
</feature>
<proteinExistence type="predicted"/>
<dbReference type="Gene3D" id="3.20.20.190">
    <property type="entry name" value="Phosphatidylinositol (PI) phosphodiesterase"/>
    <property type="match status" value="1"/>
</dbReference>
<protein>
    <recommendedName>
        <fullName evidence="2">Phosphoinositide phospholipase C</fullName>
        <ecNumber evidence="2">3.1.4.11</ecNumber>
    </recommendedName>
</protein>